<reference evidence="2" key="1">
    <citation type="submission" date="2020-03" db="EMBL/GenBank/DDBJ databases">
        <title>The deep terrestrial virosphere.</title>
        <authorList>
            <person name="Holmfeldt K."/>
            <person name="Nilsson E."/>
            <person name="Simone D."/>
            <person name="Lopez-Fernandez M."/>
            <person name="Wu X."/>
            <person name="de Brujin I."/>
            <person name="Lundin D."/>
            <person name="Andersson A."/>
            <person name="Bertilsson S."/>
            <person name="Dopson M."/>
        </authorList>
    </citation>
    <scope>NUCLEOTIDE SEQUENCE</scope>
    <source>
        <strain evidence="2">MM171B00956</strain>
    </source>
</reference>
<protein>
    <submittedName>
        <fullName evidence="2">Putative transcriptional regulator</fullName>
    </submittedName>
</protein>
<evidence type="ECO:0000313" key="2">
    <source>
        <dbReference type="EMBL" id="QJB02984.1"/>
    </source>
</evidence>
<gene>
    <name evidence="2" type="ORF">MM171B00956_0002</name>
</gene>
<evidence type="ECO:0000259" key="1">
    <source>
        <dbReference type="Pfam" id="PF01978"/>
    </source>
</evidence>
<sequence length="285" mass="33317">MLTSIPVSRTYRNTGTPHSHYNHFGVLTWSIDETNILREDYPDPKNTVEELKQKLPGRTEEAIRQKASDLGLKRQWPETPDQLSKNERCHNNNKETDINYLLSYGERCPPNPIKKMKELLSYFENIVTSKNRKKIYLYLLEKQASTPQCVVADLGLPEQSVYRELKHLTGKGILEYAVKPRHQRKTSGKVPGIISFPNCDKSYIQEAIKRDKIRKHPKSKLVQRLTQLILEEYFADLHEKEIYYTSIVGFVKQECKGFAFKDIMAFSDEIAETLHFKEITVWRNR</sequence>
<feature type="domain" description="Transcription regulator TrmB N-terminal" evidence="1">
    <location>
        <begin position="133"/>
        <end position="175"/>
    </location>
</feature>
<dbReference type="EMBL" id="MT143819">
    <property type="protein sequence ID" value="QJB02984.1"/>
    <property type="molecule type" value="Genomic_DNA"/>
</dbReference>
<proteinExistence type="predicted"/>
<dbReference type="InterPro" id="IPR002831">
    <property type="entry name" value="Tscrpt_reg_TrmB_N"/>
</dbReference>
<name>A0A6M3M6V5_9ZZZZ</name>
<organism evidence="2">
    <name type="scientific">viral metagenome</name>
    <dbReference type="NCBI Taxonomy" id="1070528"/>
    <lineage>
        <taxon>unclassified sequences</taxon>
        <taxon>metagenomes</taxon>
        <taxon>organismal metagenomes</taxon>
    </lineage>
</organism>
<accession>A0A6M3M6V5</accession>
<dbReference type="AlphaFoldDB" id="A0A6M3M6V5"/>
<dbReference type="InterPro" id="IPR036388">
    <property type="entry name" value="WH-like_DNA-bd_sf"/>
</dbReference>
<dbReference type="Pfam" id="PF01978">
    <property type="entry name" value="TrmB"/>
    <property type="match status" value="1"/>
</dbReference>
<dbReference type="Gene3D" id="1.10.10.10">
    <property type="entry name" value="Winged helix-like DNA-binding domain superfamily/Winged helix DNA-binding domain"/>
    <property type="match status" value="1"/>
</dbReference>